<evidence type="ECO:0000256" key="9">
    <source>
        <dbReference type="ARBA" id="ARBA00023235"/>
    </source>
</evidence>
<evidence type="ECO:0000259" key="12">
    <source>
        <dbReference type="PROSITE" id="PS52039"/>
    </source>
</evidence>
<evidence type="ECO:0000256" key="8">
    <source>
        <dbReference type="ARBA" id="ARBA00023125"/>
    </source>
</evidence>
<dbReference type="PROSITE" id="PS52039">
    <property type="entry name" value="TOPO_IA_2"/>
    <property type="match status" value="1"/>
</dbReference>
<dbReference type="EnsemblMetazoa" id="XM_019993927.1">
    <property type="protein sequence ID" value="XP_019849486.1"/>
    <property type="gene ID" value="LOC100637912"/>
</dbReference>
<dbReference type="InterPro" id="IPR006171">
    <property type="entry name" value="TOPRIM_dom"/>
</dbReference>
<dbReference type="FunFam" id="3.40.50.140:FF:000002">
    <property type="entry name" value="DNA topoisomerase"/>
    <property type="match status" value="1"/>
</dbReference>
<protein>
    <recommendedName>
        <fullName evidence="4 10">DNA topoisomerase</fullName>
        <ecNumber evidence="4 10">5.6.2.1</ecNumber>
    </recommendedName>
</protein>
<keyword evidence="14" id="KW-1185">Reference proteome</keyword>
<dbReference type="AlphaFoldDB" id="A0AAN0IYF7"/>
<dbReference type="PROSITE" id="PS50880">
    <property type="entry name" value="TOPRIM"/>
    <property type="match status" value="1"/>
</dbReference>
<keyword evidence="5" id="KW-0479">Metal-binding</keyword>
<dbReference type="InterPro" id="IPR023406">
    <property type="entry name" value="Topo_IA_AS"/>
</dbReference>
<dbReference type="SUPFAM" id="SSF56712">
    <property type="entry name" value="Prokaryotic type I DNA topoisomerase"/>
    <property type="match status" value="1"/>
</dbReference>
<comment type="function">
    <text evidence="10">Introduces a single-strand break via transesterification at a target site in duplex DNA. Releases the supercoiling and torsional tension of DNA introduced during the DNA replication and transcription by transiently cleaving and rejoining one strand of the DNA duplex. The scissile phosphodiester is attacked by the catalytic tyrosine of the enzyme, resulting in the formation of a DNA-(5'-phosphotyrosyl)-enzyme intermediate and the expulsion of a 3'-OH DNA strand.</text>
</comment>
<evidence type="ECO:0000256" key="6">
    <source>
        <dbReference type="ARBA" id="ARBA00022833"/>
    </source>
</evidence>
<dbReference type="InterPro" id="IPR013824">
    <property type="entry name" value="Topo_IA_cen_sub1"/>
</dbReference>
<accession>A0AAN0IYF7</accession>
<dbReference type="GO" id="GO:0005634">
    <property type="term" value="C:nucleus"/>
    <property type="evidence" value="ECO:0007669"/>
    <property type="project" value="TreeGrafter"/>
</dbReference>
<dbReference type="Pfam" id="PF23546">
    <property type="entry name" value="Zn_ribbon_TOP3B"/>
    <property type="match status" value="1"/>
</dbReference>
<comment type="catalytic activity">
    <reaction evidence="1 10">
        <text>ATP-independent breakage of single-stranded DNA, followed by passage and rejoining.</text>
        <dbReference type="EC" id="5.6.2.1"/>
    </reaction>
</comment>
<keyword evidence="6" id="KW-0862">Zinc</keyword>
<dbReference type="GO" id="GO:0003677">
    <property type="term" value="F:DNA binding"/>
    <property type="evidence" value="ECO:0007669"/>
    <property type="project" value="UniProtKB-KW"/>
</dbReference>
<evidence type="ECO:0000256" key="3">
    <source>
        <dbReference type="ARBA" id="ARBA00009446"/>
    </source>
</evidence>
<feature type="domain" description="Toprim" evidence="11">
    <location>
        <begin position="2"/>
        <end position="157"/>
    </location>
</feature>
<proteinExistence type="inferred from homology"/>
<feature type="domain" description="Topo IA-type catalytic" evidence="12">
    <location>
        <begin position="177"/>
        <end position="600"/>
    </location>
</feature>
<dbReference type="EC" id="5.6.2.1" evidence="4 10"/>
<dbReference type="SMART" id="SM00437">
    <property type="entry name" value="TOP1Ac"/>
    <property type="match status" value="1"/>
</dbReference>
<evidence type="ECO:0000313" key="14">
    <source>
        <dbReference type="Proteomes" id="UP000007879"/>
    </source>
</evidence>
<keyword evidence="8 10" id="KW-0238">DNA-binding</keyword>
<dbReference type="GO" id="GO:0003917">
    <property type="term" value="F:DNA topoisomerase type I (single strand cut, ATP-independent) activity"/>
    <property type="evidence" value="ECO:0007669"/>
    <property type="project" value="UniProtKB-EC"/>
</dbReference>
<evidence type="ECO:0000313" key="13">
    <source>
        <dbReference type="EnsemblMetazoa" id="XP_019849486.1"/>
    </source>
</evidence>
<dbReference type="InterPro" id="IPR003602">
    <property type="entry name" value="Topo_IA_DNA-bd_dom"/>
</dbReference>
<dbReference type="InterPro" id="IPR013825">
    <property type="entry name" value="Topo_IA_cen_sub2"/>
</dbReference>
<evidence type="ECO:0000256" key="7">
    <source>
        <dbReference type="ARBA" id="ARBA00023029"/>
    </source>
</evidence>
<dbReference type="InterPro" id="IPR013497">
    <property type="entry name" value="Topo_IA_cen"/>
</dbReference>
<sequence length="762" mass="85735">MRVLMVAEKPSLAKSLSEILSRGSSSRRKSSCSACDVHEFQGKLAVPGGGGPGLAAMFKMTSVCGHVMSLDFQPKYNNWETTDPLLLYDAETMKKEAIPSLRIPSFLRQEGKGVDYLVLWLDCDKEGENICYEVINEVEPVMKPPKTPRTQTIFRAKFSAVTEAAILHAFNNLGFPNWNESRSVDARQELDLRVGCSFTRFQTKLFQSLYSGLNNSVISYGPCQTPTLGFCVERHDEIQHFKPEKYWKLDCSVSHSSSNPLSLQWDKERIFDHEVIKLFHLMLTHHKIASVESVSEKSRSKAPPLPLHTVEMLRACSSRLHISPKQAMDIAERLYTEGYISYPRTETTKYPAGFDFKSIVSDLNKNEHFKEFTSQLLTGGIRPPSVGKDVGDHPPITPLRNAPREAVSDTQWKVYEMITCHFLATLFPDCKYKQTDVVFSLGGESFSWAGHTLIDPGFTLINTWQAIGSVPQTTAQFCKGQKWDIVQLGVSEHMTTPPGYLTESELISLMEKHAIGTDASIPVHIENICTRNYVLIQSGRRLVPTQLGIVLVHGYQKIDPELVKPTMRSEIEKQLNEIALGKADYDQVLSHTLDIFRRKFSYFRDNVSGMNELFEATFSSVASTAKLLSRCGKCLRYMTYIPVKPQRLHCKHCDETYSLPQNGSIKLYKEIKCPLDGFEIVIFSGPRGKTYTVCPYCYSNPPFSTVSKGMSCSTCPHQSCPQAMNQLSIDHCPSCDNGTLLLDPSSGPKWKMYCNSLALFYL</sequence>
<dbReference type="GO" id="GO:0006265">
    <property type="term" value="P:DNA topological change"/>
    <property type="evidence" value="ECO:0007669"/>
    <property type="project" value="InterPro"/>
</dbReference>
<evidence type="ECO:0000256" key="2">
    <source>
        <dbReference type="ARBA" id="ARBA00001946"/>
    </source>
</evidence>
<dbReference type="Proteomes" id="UP000007879">
    <property type="component" value="Unassembled WGS sequence"/>
</dbReference>
<keyword evidence="7 10" id="KW-0799">Topoisomerase</keyword>
<name>A0AAN0IYF7_AMPQE</name>
<evidence type="ECO:0000259" key="11">
    <source>
        <dbReference type="PROSITE" id="PS50880"/>
    </source>
</evidence>
<dbReference type="InterPro" id="IPR003601">
    <property type="entry name" value="Topo_IA_2"/>
</dbReference>
<dbReference type="Gene3D" id="3.40.50.140">
    <property type="match status" value="1"/>
</dbReference>
<dbReference type="SMART" id="SM00493">
    <property type="entry name" value="TOPRIM"/>
    <property type="match status" value="1"/>
</dbReference>
<evidence type="ECO:0000256" key="10">
    <source>
        <dbReference type="RuleBase" id="RU362092"/>
    </source>
</evidence>
<dbReference type="CDD" id="cd00186">
    <property type="entry name" value="TOP1Ac"/>
    <property type="match status" value="1"/>
</dbReference>
<dbReference type="PRINTS" id="PR00417">
    <property type="entry name" value="PRTPISMRASEI"/>
</dbReference>
<dbReference type="GO" id="GO:0046872">
    <property type="term" value="F:metal ion binding"/>
    <property type="evidence" value="ECO:0007669"/>
    <property type="project" value="UniProtKB-KW"/>
</dbReference>
<reference evidence="14" key="1">
    <citation type="journal article" date="2010" name="Nature">
        <title>The Amphimedon queenslandica genome and the evolution of animal complexity.</title>
        <authorList>
            <person name="Srivastava M."/>
            <person name="Simakov O."/>
            <person name="Chapman J."/>
            <person name="Fahey B."/>
            <person name="Gauthier M.E."/>
            <person name="Mitros T."/>
            <person name="Richards G.S."/>
            <person name="Conaco C."/>
            <person name="Dacre M."/>
            <person name="Hellsten U."/>
            <person name="Larroux C."/>
            <person name="Putnam N.H."/>
            <person name="Stanke M."/>
            <person name="Adamska M."/>
            <person name="Darling A."/>
            <person name="Degnan S.M."/>
            <person name="Oakley T.H."/>
            <person name="Plachetzki D.C."/>
            <person name="Zhai Y."/>
            <person name="Adamski M."/>
            <person name="Calcino A."/>
            <person name="Cummins S.F."/>
            <person name="Goodstein D.M."/>
            <person name="Harris C."/>
            <person name="Jackson D.J."/>
            <person name="Leys S.P."/>
            <person name="Shu S."/>
            <person name="Woodcroft B.J."/>
            <person name="Vervoort M."/>
            <person name="Kosik K.S."/>
            <person name="Manning G."/>
            <person name="Degnan B.M."/>
            <person name="Rokhsar D.S."/>
        </authorList>
    </citation>
    <scope>NUCLEOTIDE SEQUENCE [LARGE SCALE GENOMIC DNA]</scope>
</reference>
<reference evidence="13" key="2">
    <citation type="submission" date="2024-06" db="UniProtKB">
        <authorList>
            <consortium name="EnsemblMetazoa"/>
        </authorList>
    </citation>
    <scope>IDENTIFICATION</scope>
</reference>
<dbReference type="GO" id="GO:0006281">
    <property type="term" value="P:DNA repair"/>
    <property type="evidence" value="ECO:0007669"/>
    <property type="project" value="TreeGrafter"/>
</dbReference>
<comment type="cofactor">
    <cofactor evidence="2">
        <name>Mg(2+)</name>
        <dbReference type="ChEBI" id="CHEBI:18420"/>
    </cofactor>
</comment>
<dbReference type="Gene3D" id="1.10.290.10">
    <property type="entry name" value="Topoisomerase I, domain 4"/>
    <property type="match status" value="1"/>
</dbReference>
<dbReference type="InterPro" id="IPR034144">
    <property type="entry name" value="TOPRIM_TopoIII"/>
</dbReference>
<dbReference type="InterPro" id="IPR013826">
    <property type="entry name" value="Topo_IA_cen_sub3"/>
</dbReference>
<dbReference type="Gene3D" id="1.10.460.10">
    <property type="entry name" value="Topoisomerase I, domain 2"/>
    <property type="match status" value="1"/>
</dbReference>
<dbReference type="InterPro" id="IPR023405">
    <property type="entry name" value="Topo_IA_core_domain"/>
</dbReference>
<dbReference type="InterPro" id="IPR056452">
    <property type="entry name" value="Zn_ribbon_TOP3B"/>
</dbReference>
<dbReference type="CDD" id="cd03362">
    <property type="entry name" value="TOPRIM_TopoIA_TopoIII"/>
    <property type="match status" value="1"/>
</dbReference>
<evidence type="ECO:0000256" key="1">
    <source>
        <dbReference type="ARBA" id="ARBA00000213"/>
    </source>
</evidence>
<dbReference type="Pfam" id="PF01751">
    <property type="entry name" value="Toprim"/>
    <property type="match status" value="1"/>
</dbReference>
<dbReference type="PANTHER" id="PTHR11390">
    <property type="entry name" value="PROKARYOTIC DNA TOPOISOMERASE"/>
    <property type="match status" value="1"/>
</dbReference>
<dbReference type="InterPro" id="IPR000380">
    <property type="entry name" value="Topo_IA"/>
</dbReference>
<dbReference type="Pfam" id="PF01131">
    <property type="entry name" value="Topoisom_bac"/>
    <property type="match status" value="1"/>
</dbReference>
<dbReference type="Gene3D" id="2.70.20.10">
    <property type="entry name" value="Topoisomerase I, domain 3"/>
    <property type="match status" value="1"/>
</dbReference>
<dbReference type="PANTHER" id="PTHR11390:SF20">
    <property type="entry name" value="DNA TOPOISOMERASE 3-BETA-1"/>
    <property type="match status" value="1"/>
</dbReference>
<evidence type="ECO:0000256" key="5">
    <source>
        <dbReference type="ARBA" id="ARBA00022723"/>
    </source>
</evidence>
<dbReference type="FunFam" id="1.10.290.10:FF:000003">
    <property type="entry name" value="DNA topoisomerase"/>
    <property type="match status" value="1"/>
</dbReference>
<evidence type="ECO:0000256" key="4">
    <source>
        <dbReference type="ARBA" id="ARBA00012891"/>
    </source>
</evidence>
<organism evidence="13 14">
    <name type="scientific">Amphimedon queenslandica</name>
    <name type="common">Sponge</name>
    <dbReference type="NCBI Taxonomy" id="400682"/>
    <lineage>
        <taxon>Eukaryota</taxon>
        <taxon>Metazoa</taxon>
        <taxon>Porifera</taxon>
        <taxon>Demospongiae</taxon>
        <taxon>Heteroscleromorpha</taxon>
        <taxon>Haplosclerida</taxon>
        <taxon>Niphatidae</taxon>
        <taxon>Amphimedon</taxon>
    </lineage>
</organism>
<dbReference type="PROSITE" id="PS00396">
    <property type="entry name" value="TOPO_IA_1"/>
    <property type="match status" value="1"/>
</dbReference>
<dbReference type="GO" id="GO:0006310">
    <property type="term" value="P:DNA recombination"/>
    <property type="evidence" value="ECO:0007669"/>
    <property type="project" value="TreeGrafter"/>
</dbReference>
<keyword evidence="9 10" id="KW-0413">Isomerase</keyword>
<gene>
    <name evidence="13" type="primary">100637912</name>
</gene>
<dbReference type="SMART" id="SM00436">
    <property type="entry name" value="TOP1Bc"/>
    <property type="match status" value="1"/>
</dbReference>
<comment type="similarity">
    <text evidence="3 10">Belongs to the type IA topoisomerase family.</text>
</comment>